<keyword evidence="2" id="KW-1185">Reference proteome</keyword>
<protein>
    <submittedName>
        <fullName evidence="1">Uncharacterized protein</fullName>
    </submittedName>
</protein>
<sequence>MHAFEQIEYSDVALWFNEKQVQELVALLVEAGMRVAWKETKKYFTLSVEAEHETHWLTFRRIGARYRLRDRHYNIADPRFEKVLQHFIEQAKGHAIVKVFSGGQLVVQKIRYGEAEQIIKISGASKEVIFEKECSVSMEEVMAAFRRRDAEERIPVLTLEIDYELAVLHEAMDAGDAETIARCKEKLAVLQQEMIMLEV</sequence>
<organism evidence="1 2">
    <name type="scientific">Aneurinibacillus danicus</name>
    <dbReference type="NCBI Taxonomy" id="267746"/>
    <lineage>
        <taxon>Bacteria</taxon>
        <taxon>Bacillati</taxon>
        <taxon>Bacillota</taxon>
        <taxon>Bacilli</taxon>
        <taxon>Bacillales</taxon>
        <taxon>Paenibacillaceae</taxon>
        <taxon>Aneurinibacillus group</taxon>
        <taxon>Aneurinibacillus</taxon>
    </lineage>
</organism>
<dbReference type="Proteomes" id="UP000321157">
    <property type="component" value="Unassembled WGS sequence"/>
</dbReference>
<dbReference type="RefSeq" id="WP_146808086.1">
    <property type="nucleotide sequence ID" value="NZ_BJXX01000013.1"/>
</dbReference>
<proteinExistence type="predicted"/>
<dbReference type="AlphaFoldDB" id="A0A511V1P2"/>
<gene>
    <name evidence="1" type="ORF">ADA01nite_02490</name>
</gene>
<comment type="caution">
    <text evidence="1">The sequence shown here is derived from an EMBL/GenBank/DDBJ whole genome shotgun (WGS) entry which is preliminary data.</text>
</comment>
<dbReference type="EMBL" id="BJXX01000013">
    <property type="protein sequence ID" value="GEN32789.1"/>
    <property type="molecule type" value="Genomic_DNA"/>
</dbReference>
<accession>A0A511V1P2</accession>
<evidence type="ECO:0000313" key="2">
    <source>
        <dbReference type="Proteomes" id="UP000321157"/>
    </source>
</evidence>
<evidence type="ECO:0000313" key="1">
    <source>
        <dbReference type="EMBL" id="GEN32789.1"/>
    </source>
</evidence>
<reference evidence="1 2" key="1">
    <citation type="submission" date="2019-07" db="EMBL/GenBank/DDBJ databases">
        <title>Whole genome shotgun sequence of Aneurinibacillus danicus NBRC 102444.</title>
        <authorList>
            <person name="Hosoyama A."/>
            <person name="Uohara A."/>
            <person name="Ohji S."/>
            <person name="Ichikawa N."/>
        </authorList>
    </citation>
    <scope>NUCLEOTIDE SEQUENCE [LARGE SCALE GENOMIC DNA]</scope>
    <source>
        <strain evidence="1 2">NBRC 102444</strain>
    </source>
</reference>
<name>A0A511V1P2_9BACL</name>
<dbReference type="OrthoDB" id="2828299at2"/>